<evidence type="ECO:0000256" key="1">
    <source>
        <dbReference type="ARBA" id="ARBA00010617"/>
    </source>
</evidence>
<dbReference type="Gene3D" id="1.10.630.10">
    <property type="entry name" value="Cytochrome P450"/>
    <property type="match status" value="1"/>
</dbReference>
<keyword evidence="2 4" id="KW-0479">Metal-binding</keyword>
<reference evidence="7" key="1">
    <citation type="journal article" date="2010" name="Nature">
        <title>The Amphimedon queenslandica genome and the evolution of animal complexity.</title>
        <authorList>
            <person name="Srivastava M."/>
            <person name="Simakov O."/>
            <person name="Chapman J."/>
            <person name="Fahey B."/>
            <person name="Gauthier M.E."/>
            <person name="Mitros T."/>
            <person name="Richards G.S."/>
            <person name="Conaco C."/>
            <person name="Dacre M."/>
            <person name="Hellsten U."/>
            <person name="Larroux C."/>
            <person name="Putnam N.H."/>
            <person name="Stanke M."/>
            <person name="Adamska M."/>
            <person name="Darling A."/>
            <person name="Degnan S.M."/>
            <person name="Oakley T.H."/>
            <person name="Plachetzki D.C."/>
            <person name="Zhai Y."/>
            <person name="Adamski M."/>
            <person name="Calcino A."/>
            <person name="Cummins S.F."/>
            <person name="Goodstein D.M."/>
            <person name="Harris C."/>
            <person name="Jackson D.J."/>
            <person name="Leys S.P."/>
            <person name="Shu S."/>
            <person name="Woodcroft B.J."/>
            <person name="Vervoort M."/>
            <person name="Kosik K.S."/>
            <person name="Manning G."/>
            <person name="Degnan B.M."/>
            <person name="Rokhsar D.S."/>
        </authorList>
    </citation>
    <scope>NUCLEOTIDE SEQUENCE [LARGE SCALE GENOMIC DNA]</scope>
</reference>
<evidence type="ECO:0000313" key="6">
    <source>
        <dbReference type="EnsemblMetazoa" id="Aqu2.1.19197_001"/>
    </source>
</evidence>
<dbReference type="PROSITE" id="PS00086">
    <property type="entry name" value="CYTOCHROME_P450"/>
    <property type="match status" value="1"/>
</dbReference>
<reference evidence="6" key="2">
    <citation type="submission" date="2017-05" db="UniProtKB">
        <authorList>
            <consortium name="EnsemblMetazoa"/>
        </authorList>
    </citation>
    <scope>IDENTIFICATION</scope>
</reference>
<keyword evidence="4 5" id="KW-0349">Heme</keyword>
<evidence type="ECO:0000256" key="3">
    <source>
        <dbReference type="ARBA" id="ARBA00023004"/>
    </source>
</evidence>
<dbReference type="OrthoDB" id="1470350at2759"/>
<evidence type="ECO:0008006" key="8">
    <source>
        <dbReference type="Google" id="ProtNLM"/>
    </source>
</evidence>
<evidence type="ECO:0000256" key="4">
    <source>
        <dbReference type="PIRSR" id="PIRSR602401-1"/>
    </source>
</evidence>
<evidence type="ECO:0000313" key="7">
    <source>
        <dbReference type="Proteomes" id="UP000007879"/>
    </source>
</evidence>
<evidence type="ECO:0000256" key="2">
    <source>
        <dbReference type="ARBA" id="ARBA00022723"/>
    </source>
</evidence>
<dbReference type="EnsemblMetazoa" id="XM_020001944.1">
    <property type="protein sequence ID" value="XP_019857503.1"/>
    <property type="gene ID" value="LOC100640337"/>
</dbReference>
<dbReference type="KEGG" id="aqu:100640337"/>
<keyword evidence="5" id="KW-0503">Monooxygenase</keyword>
<dbReference type="InParanoid" id="A0A1X7TVF4"/>
<organism evidence="6">
    <name type="scientific">Amphimedon queenslandica</name>
    <name type="common">Sponge</name>
    <dbReference type="NCBI Taxonomy" id="400682"/>
    <lineage>
        <taxon>Eukaryota</taxon>
        <taxon>Metazoa</taxon>
        <taxon>Porifera</taxon>
        <taxon>Demospongiae</taxon>
        <taxon>Heteroscleromorpha</taxon>
        <taxon>Haplosclerida</taxon>
        <taxon>Niphatidae</taxon>
        <taxon>Amphimedon</taxon>
    </lineage>
</organism>
<dbReference type="GO" id="GO:0020037">
    <property type="term" value="F:heme binding"/>
    <property type="evidence" value="ECO:0007669"/>
    <property type="project" value="InterPro"/>
</dbReference>
<dbReference type="GO" id="GO:0005506">
    <property type="term" value="F:iron ion binding"/>
    <property type="evidence" value="ECO:0007669"/>
    <property type="project" value="InterPro"/>
</dbReference>
<dbReference type="SUPFAM" id="SSF48264">
    <property type="entry name" value="Cytochrome P450"/>
    <property type="match status" value="1"/>
</dbReference>
<dbReference type="AlphaFoldDB" id="A0A1X7TVF4"/>
<dbReference type="eggNOG" id="KOG0157">
    <property type="taxonomic scope" value="Eukaryota"/>
</dbReference>
<dbReference type="GO" id="GO:0016705">
    <property type="term" value="F:oxidoreductase activity, acting on paired donors, with incorporation or reduction of molecular oxygen"/>
    <property type="evidence" value="ECO:0007669"/>
    <property type="project" value="InterPro"/>
</dbReference>
<dbReference type="InterPro" id="IPR036396">
    <property type="entry name" value="Cyt_P450_sf"/>
</dbReference>
<keyword evidence="5" id="KW-0560">Oxidoreductase</keyword>
<keyword evidence="7" id="KW-1185">Reference proteome</keyword>
<evidence type="ECO:0000256" key="5">
    <source>
        <dbReference type="RuleBase" id="RU000461"/>
    </source>
</evidence>
<dbReference type="Pfam" id="PF00067">
    <property type="entry name" value="p450"/>
    <property type="match status" value="2"/>
</dbReference>
<name>A0A1X7TVF4_AMPQE</name>
<dbReference type="GO" id="GO:0016125">
    <property type="term" value="P:sterol metabolic process"/>
    <property type="evidence" value="ECO:0007669"/>
    <property type="project" value="TreeGrafter"/>
</dbReference>
<dbReference type="EnsemblMetazoa" id="Aqu2.1.19197_001">
    <property type="protein sequence ID" value="Aqu2.1.19197_001"/>
    <property type="gene ID" value="Aqu2.1.19197"/>
</dbReference>
<dbReference type="Proteomes" id="UP000007879">
    <property type="component" value="Unassembled WGS sequence"/>
</dbReference>
<comment type="similarity">
    <text evidence="1 5">Belongs to the cytochrome P450 family.</text>
</comment>
<dbReference type="STRING" id="400682.A0A1X7TVF4"/>
<dbReference type="PANTHER" id="PTHR24286">
    <property type="entry name" value="CYTOCHROME P450 26"/>
    <property type="match status" value="1"/>
</dbReference>
<gene>
    <name evidence="6" type="primary">100640337</name>
</gene>
<accession>A0A1X7TVF4</accession>
<dbReference type="PANTHER" id="PTHR24286:SF252">
    <property type="entry name" value="CYTOCHROME P450 26B1"/>
    <property type="match status" value="1"/>
</dbReference>
<keyword evidence="3 4" id="KW-0408">Iron</keyword>
<dbReference type="GO" id="GO:0004497">
    <property type="term" value="F:monooxygenase activity"/>
    <property type="evidence" value="ECO:0007669"/>
    <property type="project" value="UniProtKB-KW"/>
</dbReference>
<comment type="cofactor">
    <cofactor evidence="4">
        <name>heme</name>
        <dbReference type="ChEBI" id="CHEBI:30413"/>
    </cofactor>
</comment>
<feature type="binding site" description="axial binding residue" evidence="4">
    <location>
        <position position="369"/>
    </location>
    <ligand>
        <name>heme</name>
        <dbReference type="ChEBI" id="CHEBI:30413"/>
    </ligand>
    <ligandPart>
        <name>Fe</name>
        <dbReference type="ChEBI" id="CHEBI:18248"/>
    </ligandPart>
</feature>
<dbReference type="OMA" id="QNLEYKW"/>
<dbReference type="InterPro" id="IPR002401">
    <property type="entry name" value="Cyt_P450_E_grp-I"/>
</dbReference>
<sequence>MATGSSSPVPARGNSKVSLGLLGDESVEFWREPLQYVERRKEDYGEVFLGRLLNKPTIFLTGSSSVKELLNDKWRCFTIGYKEFMFEIFGDNLIFHDGETWEQAREGLESVFELQNLSQSLDTVKQLIKDHIKETPLNSPTSAYTHFKSLATQISMKLFLSPLLTEDEMREITELMTIHWHGIISLPVNIKLPWVQWKSGYGKALAAKEKLLDLIRTKLQTQPSEIAAGVQSSCDTFEHSLNNILLFVTALIPKALASVMTSLLLELSKPENKRYCDCISDETFLEDVILECQRLWPPFFGGRRICTEKCVIYGHIIPEGHAVAYMSYSANRDNKVFNDPNQFQPERWRNENKHDRDLVWTFGGGPRRCIGQELVKTILKEWLSQFLSSLNWSVTSEIKKYKLLPVCRPTDDVMVTFSSLTPPTSINNTNKT</sequence>
<protein>
    <recommendedName>
        <fullName evidence="8">Cytochrome P450</fullName>
    </recommendedName>
</protein>
<dbReference type="PRINTS" id="PR00463">
    <property type="entry name" value="EP450I"/>
</dbReference>
<dbReference type="FunCoup" id="A0A1X7TVF4">
    <property type="interactions" value="143"/>
</dbReference>
<proteinExistence type="inferred from homology"/>
<dbReference type="InterPro" id="IPR017972">
    <property type="entry name" value="Cyt_P450_CS"/>
</dbReference>
<dbReference type="InterPro" id="IPR001128">
    <property type="entry name" value="Cyt_P450"/>
</dbReference>